<reference evidence="2" key="1">
    <citation type="submission" date="2014-11" db="EMBL/GenBank/DDBJ databases">
        <authorList>
            <person name="Amaro Gonzalez C."/>
        </authorList>
    </citation>
    <scope>NUCLEOTIDE SEQUENCE</scope>
</reference>
<dbReference type="EMBL" id="GBXM01105995">
    <property type="protein sequence ID" value="JAH02582.1"/>
    <property type="molecule type" value="Transcribed_RNA"/>
</dbReference>
<feature type="region of interest" description="Disordered" evidence="1">
    <location>
        <begin position="1"/>
        <end position="23"/>
    </location>
</feature>
<proteinExistence type="predicted"/>
<sequence length="23" mass="2588">MTQVRQLPIKASRTRCADSLANQ</sequence>
<protein>
    <submittedName>
        <fullName evidence="2">Uncharacterized protein</fullName>
    </submittedName>
</protein>
<evidence type="ECO:0000256" key="1">
    <source>
        <dbReference type="SAM" id="MobiDB-lite"/>
    </source>
</evidence>
<accession>A0A0E9PE72</accession>
<reference evidence="2" key="2">
    <citation type="journal article" date="2015" name="Fish Shellfish Immunol.">
        <title>Early steps in the European eel (Anguilla anguilla)-Vibrio vulnificus interaction in the gills: Role of the RtxA13 toxin.</title>
        <authorList>
            <person name="Callol A."/>
            <person name="Pajuelo D."/>
            <person name="Ebbesson L."/>
            <person name="Teles M."/>
            <person name="MacKenzie S."/>
            <person name="Amaro C."/>
        </authorList>
    </citation>
    <scope>NUCLEOTIDE SEQUENCE</scope>
</reference>
<organism evidence="2">
    <name type="scientific">Anguilla anguilla</name>
    <name type="common">European freshwater eel</name>
    <name type="synonym">Muraena anguilla</name>
    <dbReference type="NCBI Taxonomy" id="7936"/>
    <lineage>
        <taxon>Eukaryota</taxon>
        <taxon>Metazoa</taxon>
        <taxon>Chordata</taxon>
        <taxon>Craniata</taxon>
        <taxon>Vertebrata</taxon>
        <taxon>Euteleostomi</taxon>
        <taxon>Actinopterygii</taxon>
        <taxon>Neopterygii</taxon>
        <taxon>Teleostei</taxon>
        <taxon>Anguilliformes</taxon>
        <taxon>Anguillidae</taxon>
        <taxon>Anguilla</taxon>
    </lineage>
</organism>
<dbReference type="AlphaFoldDB" id="A0A0E9PE72"/>
<evidence type="ECO:0000313" key="2">
    <source>
        <dbReference type="EMBL" id="JAH02582.1"/>
    </source>
</evidence>
<name>A0A0E9PE72_ANGAN</name>